<reference evidence="1" key="1">
    <citation type="journal article" date="2019" name="bioRxiv">
        <title>The Genome of the Zebra Mussel, Dreissena polymorpha: A Resource for Invasive Species Research.</title>
        <authorList>
            <person name="McCartney M.A."/>
            <person name="Auch B."/>
            <person name="Kono T."/>
            <person name="Mallez S."/>
            <person name="Zhang Y."/>
            <person name="Obille A."/>
            <person name="Becker A."/>
            <person name="Abrahante J.E."/>
            <person name="Garbe J."/>
            <person name="Badalamenti J.P."/>
            <person name="Herman A."/>
            <person name="Mangelson H."/>
            <person name="Liachko I."/>
            <person name="Sullivan S."/>
            <person name="Sone E.D."/>
            <person name="Koren S."/>
            <person name="Silverstein K.A.T."/>
            <person name="Beckman K.B."/>
            <person name="Gohl D.M."/>
        </authorList>
    </citation>
    <scope>NUCLEOTIDE SEQUENCE</scope>
    <source>
        <strain evidence="1">Duluth1</strain>
        <tissue evidence="1">Whole animal</tissue>
    </source>
</reference>
<accession>A0A9D4MF75</accession>
<organism evidence="1 2">
    <name type="scientific">Dreissena polymorpha</name>
    <name type="common">Zebra mussel</name>
    <name type="synonym">Mytilus polymorpha</name>
    <dbReference type="NCBI Taxonomy" id="45954"/>
    <lineage>
        <taxon>Eukaryota</taxon>
        <taxon>Metazoa</taxon>
        <taxon>Spiralia</taxon>
        <taxon>Lophotrochozoa</taxon>
        <taxon>Mollusca</taxon>
        <taxon>Bivalvia</taxon>
        <taxon>Autobranchia</taxon>
        <taxon>Heteroconchia</taxon>
        <taxon>Euheterodonta</taxon>
        <taxon>Imparidentia</taxon>
        <taxon>Neoheterodontei</taxon>
        <taxon>Myida</taxon>
        <taxon>Dreissenoidea</taxon>
        <taxon>Dreissenidae</taxon>
        <taxon>Dreissena</taxon>
    </lineage>
</organism>
<dbReference type="Proteomes" id="UP000828390">
    <property type="component" value="Unassembled WGS sequence"/>
</dbReference>
<evidence type="ECO:0000313" key="1">
    <source>
        <dbReference type="EMBL" id="KAH3875468.1"/>
    </source>
</evidence>
<name>A0A9D4MF75_DREPO</name>
<comment type="caution">
    <text evidence="1">The sequence shown here is derived from an EMBL/GenBank/DDBJ whole genome shotgun (WGS) entry which is preliminary data.</text>
</comment>
<dbReference type="AlphaFoldDB" id="A0A9D4MF75"/>
<protein>
    <submittedName>
        <fullName evidence="1">Uncharacterized protein</fullName>
    </submittedName>
</protein>
<dbReference type="EMBL" id="JAIWYP010000002">
    <property type="protein sequence ID" value="KAH3875468.1"/>
    <property type="molecule type" value="Genomic_DNA"/>
</dbReference>
<evidence type="ECO:0000313" key="2">
    <source>
        <dbReference type="Proteomes" id="UP000828390"/>
    </source>
</evidence>
<proteinExistence type="predicted"/>
<keyword evidence="2" id="KW-1185">Reference proteome</keyword>
<reference evidence="1" key="2">
    <citation type="submission" date="2020-11" db="EMBL/GenBank/DDBJ databases">
        <authorList>
            <person name="McCartney M.A."/>
            <person name="Auch B."/>
            <person name="Kono T."/>
            <person name="Mallez S."/>
            <person name="Becker A."/>
            <person name="Gohl D.M."/>
            <person name="Silverstein K.A.T."/>
            <person name="Koren S."/>
            <person name="Bechman K.B."/>
            <person name="Herman A."/>
            <person name="Abrahante J.E."/>
            <person name="Garbe J."/>
        </authorList>
    </citation>
    <scope>NUCLEOTIDE SEQUENCE</scope>
    <source>
        <strain evidence="1">Duluth1</strain>
        <tissue evidence="1">Whole animal</tissue>
    </source>
</reference>
<gene>
    <name evidence="1" type="ORF">DPMN_038734</name>
</gene>
<sequence>MQNILTLSPPMTSVYYSAMQDFTYLTYTTSPHHKNSTQARIKRDASDLVVVSTFGELSFEDALPYKLSRHPHALFEAKNILSIAEKPPIAHAIRDHAADASIEAFTARHYGQEIAVFDSYKDSPFINDNTPETWTKREPFCEFQQRN</sequence>